<keyword evidence="5" id="KW-0804">Transcription</keyword>
<dbReference type="Pfam" id="PF00126">
    <property type="entry name" value="HTH_1"/>
    <property type="match status" value="1"/>
</dbReference>
<sequence length="363" mass="38594">MKKFAPRRLYAGVIASAYDAYGGKDSNFGAGSVSVDFWPGAASPIIRYLNDTRAANVNLRRLKYFVKAVDIGSLTQASEVLHIAQPALSQQLITLEDEFGQQLLVRTKRGVTPTEAGSTLYRHAQLILRQLEQAQADVKSAGQTLSGQVSVGLAPGTGASALSLPLLRAVRARHPEILLYINENFGTTLSELIMNGRMDMAVLYGDKPVHGLSFQLLMNEELFLVAPPSMGIAAGQIAVSDLGDVPLLLPRPYNYLRKYVDEGFSRAQMIPKVVAEIESATTLAAAVNAGIGATILPASTARVIAATGDVIQCRIVSPVIKIPLSLCLSDHLPLSEPAAAVKDILLELAADTLDAAPAGPVET</sequence>
<dbReference type="PRINTS" id="PR00039">
    <property type="entry name" value="HTHLYSR"/>
</dbReference>
<keyword evidence="2" id="KW-0805">Transcription regulation</keyword>
<dbReference type="Gene3D" id="1.10.10.10">
    <property type="entry name" value="Winged helix-like DNA-binding domain superfamily/Winged helix DNA-binding domain"/>
    <property type="match status" value="1"/>
</dbReference>
<dbReference type="Proteomes" id="UP000054770">
    <property type="component" value="Unassembled WGS sequence"/>
</dbReference>
<evidence type="ECO:0000256" key="5">
    <source>
        <dbReference type="ARBA" id="ARBA00023163"/>
    </source>
</evidence>
<evidence type="ECO:0000256" key="2">
    <source>
        <dbReference type="ARBA" id="ARBA00023015"/>
    </source>
</evidence>
<dbReference type="Pfam" id="PF03466">
    <property type="entry name" value="LysR_substrate"/>
    <property type="match status" value="1"/>
</dbReference>
<dbReference type="GO" id="GO:0003677">
    <property type="term" value="F:DNA binding"/>
    <property type="evidence" value="ECO:0007669"/>
    <property type="project" value="UniProtKB-KW"/>
</dbReference>
<dbReference type="InterPro" id="IPR036390">
    <property type="entry name" value="WH_DNA-bd_sf"/>
</dbReference>
<accession>A0A158KVZ6</accession>
<keyword evidence="8" id="KW-1185">Reference proteome</keyword>
<dbReference type="InterPro" id="IPR036388">
    <property type="entry name" value="WH-like_DNA-bd_sf"/>
</dbReference>
<keyword evidence="3" id="KW-0238">DNA-binding</keyword>
<dbReference type="GO" id="GO:2000142">
    <property type="term" value="P:regulation of DNA-templated transcription initiation"/>
    <property type="evidence" value="ECO:0007669"/>
    <property type="project" value="TreeGrafter"/>
</dbReference>
<dbReference type="Gene3D" id="3.40.190.290">
    <property type="match status" value="1"/>
</dbReference>
<evidence type="ECO:0000259" key="6">
    <source>
        <dbReference type="PROSITE" id="PS50931"/>
    </source>
</evidence>
<gene>
    <name evidence="7" type="ORF">AWB68_07361</name>
</gene>
<keyword evidence="4" id="KW-0010">Activator</keyword>
<proteinExistence type="inferred from homology"/>
<dbReference type="FunFam" id="1.10.10.10:FF:000001">
    <property type="entry name" value="LysR family transcriptional regulator"/>
    <property type="match status" value="1"/>
</dbReference>
<reference evidence="7" key="1">
    <citation type="submission" date="2016-01" db="EMBL/GenBank/DDBJ databases">
        <authorList>
            <person name="Peeters C."/>
        </authorList>
    </citation>
    <scope>NUCLEOTIDE SEQUENCE [LARGE SCALE GENOMIC DNA]</scope>
    <source>
        <strain evidence="7">LMG 22940</strain>
    </source>
</reference>
<dbReference type="GO" id="GO:0003700">
    <property type="term" value="F:DNA-binding transcription factor activity"/>
    <property type="evidence" value="ECO:0007669"/>
    <property type="project" value="InterPro"/>
</dbReference>
<dbReference type="InterPro" id="IPR005119">
    <property type="entry name" value="LysR_subst-bd"/>
</dbReference>
<evidence type="ECO:0000256" key="1">
    <source>
        <dbReference type="ARBA" id="ARBA00009437"/>
    </source>
</evidence>
<dbReference type="PROSITE" id="PS50931">
    <property type="entry name" value="HTH_LYSR"/>
    <property type="match status" value="1"/>
</dbReference>
<name>A0A158KVZ6_9BURK</name>
<comment type="caution">
    <text evidence="7">The sequence shown here is derived from an EMBL/GenBank/DDBJ whole genome shotgun (WGS) entry which is preliminary data.</text>
</comment>
<dbReference type="NCBIfam" id="NF008410">
    <property type="entry name" value="PRK11233.1"/>
    <property type="match status" value="1"/>
</dbReference>
<dbReference type="AlphaFoldDB" id="A0A158KVZ6"/>
<dbReference type="PANTHER" id="PTHR30293">
    <property type="entry name" value="TRANSCRIPTIONAL REGULATORY PROTEIN NAC-RELATED"/>
    <property type="match status" value="1"/>
</dbReference>
<dbReference type="EMBL" id="FCON02000164">
    <property type="protein sequence ID" value="SAL84591.1"/>
    <property type="molecule type" value="Genomic_DNA"/>
</dbReference>
<comment type="similarity">
    <text evidence="1">Belongs to the LysR transcriptional regulatory family.</text>
</comment>
<dbReference type="InterPro" id="IPR000847">
    <property type="entry name" value="LysR_HTH_N"/>
</dbReference>
<evidence type="ECO:0000313" key="7">
    <source>
        <dbReference type="EMBL" id="SAL84591.1"/>
    </source>
</evidence>
<dbReference type="CDD" id="cd08433">
    <property type="entry name" value="PBP2_Nac"/>
    <property type="match status" value="1"/>
</dbReference>
<dbReference type="SUPFAM" id="SSF46785">
    <property type="entry name" value="Winged helix' DNA-binding domain"/>
    <property type="match status" value="1"/>
</dbReference>
<evidence type="ECO:0000256" key="4">
    <source>
        <dbReference type="ARBA" id="ARBA00023159"/>
    </source>
</evidence>
<feature type="domain" description="HTH lysR-type" evidence="6">
    <location>
        <begin position="57"/>
        <end position="114"/>
    </location>
</feature>
<organism evidence="7 8">
    <name type="scientific">Caballeronia choica</name>
    <dbReference type="NCBI Taxonomy" id="326476"/>
    <lineage>
        <taxon>Bacteria</taxon>
        <taxon>Pseudomonadati</taxon>
        <taxon>Pseudomonadota</taxon>
        <taxon>Betaproteobacteria</taxon>
        <taxon>Burkholderiales</taxon>
        <taxon>Burkholderiaceae</taxon>
        <taxon>Caballeronia</taxon>
    </lineage>
</organism>
<evidence type="ECO:0000313" key="8">
    <source>
        <dbReference type="Proteomes" id="UP000054770"/>
    </source>
</evidence>
<dbReference type="PANTHER" id="PTHR30293:SF0">
    <property type="entry name" value="NITROGEN ASSIMILATION REGULATORY PROTEIN NAC"/>
    <property type="match status" value="1"/>
</dbReference>
<protein>
    <submittedName>
        <fullName evidence="7">LysR family transcriptional regulator</fullName>
    </submittedName>
</protein>
<dbReference type="SUPFAM" id="SSF53850">
    <property type="entry name" value="Periplasmic binding protein-like II"/>
    <property type="match status" value="1"/>
</dbReference>
<evidence type="ECO:0000256" key="3">
    <source>
        <dbReference type="ARBA" id="ARBA00023125"/>
    </source>
</evidence>